<dbReference type="InterPro" id="IPR050300">
    <property type="entry name" value="GDXG_lipolytic_enzyme"/>
</dbReference>
<sequence>MSTRLISPTAGADLGRPGTMARYTYTYKTVDEIHLLMDVYLPRVSSSKSQQHATQASPHGEPPIVIYFHGGGLTVGNKDSWFPHWLHGRLTAAGCAFASVEYRLLPPSTGHDILVDVKDAFHFVSHELNVKLLQSQGDDSSEPAQARPRVDIGRIAVCGTSSGGLCAYLAAMHASPRPTALLSMYGMGGHMLTPHYLMPKSEVFFRGRELLDPARFNEYLYPHCRNLLVTINSPLAYHPATSPTPGYPANPRMQLARLYFQLGTYLDYYTGHHEPSLSAIVREAFSAASDPGRAVEVDVLSTLIPTDSLPLFPQAFLSGSKAGSWPATFLVHGTADTAVHADESRSLDLLLQRAGVEVTLRLVEGKEHSFDYADDAEDTFGGKGGLYDEAADFLCRHLGISL</sequence>
<gene>
    <name evidence="3" type="ORF">C8Q71DRAFT_737821</name>
</gene>
<name>A0ABQ8KS16_9APHY</name>
<organism evidence="3 4">
    <name type="scientific">Rhodofomes roseus</name>
    <dbReference type="NCBI Taxonomy" id="34475"/>
    <lineage>
        <taxon>Eukaryota</taxon>
        <taxon>Fungi</taxon>
        <taxon>Dikarya</taxon>
        <taxon>Basidiomycota</taxon>
        <taxon>Agaricomycotina</taxon>
        <taxon>Agaricomycetes</taxon>
        <taxon>Polyporales</taxon>
        <taxon>Rhodofomes</taxon>
    </lineage>
</organism>
<accession>A0ABQ8KS16</accession>
<protein>
    <submittedName>
        <fullName evidence="3">Alpha/Beta hydrolase protein</fullName>
    </submittedName>
</protein>
<dbReference type="Gene3D" id="3.40.50.1820">
    <property type="entry name" value="alpha/beta hydrolase"/>
    <property type="match status" value="1"/>
</dbReference>
<keyword evidence="1 3" id="KW-0378">Hydrolase</keyword>
<dbReference type="SUPFAM" id="SSF53474">
    <property type="entry name" value="alpha/beta-Hydrolases"/>
    <property type="match status" value="1"/>
</dbReference>
<dbReference type="RefSeq" id="XP_047782892.1">
    <property type="nucleotide sequence ID" value="XM_047922624.1"/>
</dbReference>
<comment type="caution">
    <text evidence="3">The sequence shown here is derived from an EMBL/GenBank/DDBJ whole genome shotgun (WGS) entry which is preliminary data.</text>
</comment>
<evidence type="ECO:0000313" key="4">
    <source>
        <dbReference type="Proteomes" id="UP000814176"/>
    </source>
</evidence>
<dbReference type="Proteomes" id="UP000814176">
    <property type="component" value="Unassembled WGS sequence"/>
</dbReference>
<proteinExistence type="predicted"/>
<evidence type="ECO:0000256" key="1">
    <source>
        <dbReference type="ARBA" id="ARBA00022801"/>
    </source>
</evidence>
<dbReference type="PANTHER" id="PTHR48081">
    <property type="entry name" value="AB HYDROLASE SUPERFAMILY PROTEIN C4A8.06C"/>
    <property type="match status" value="1"/>
</dbReference>
<dbReference type="GeneID" id="72003356"/>
<evidence type="ECO:0000313" key="3">
    <source>
        <dbReference type="EMBL" id="KAH9841593.1"/>
    </source>
</evidence>
<dbReference type="PANTHER" id="PTHR48081:SF3">
    <property type="entry name" value="ALPHA_BETA HYDROLASE FOLD-3 DOMAIN-CONTAINING PROTEIN"/>
    <property type="match status" value="1"/>
</dbReference>
<feature type="domain" description="Alpha/beta hydrolase fold-3" evidence="2">
    <location>
        <begin position="65"/>
        <end position="187"/>
    </location>
</feature>
<reference evidence="3 4" key="1">
    <citation type="journal article" date="2021" name="Environ. Microbiol.">
        <title>Gene family expansions and transcriptome signatures uncover fungal adaptations to wood decay.</title>
        <authorList>
            <person name="Hage H."/>
            <person name="Miyauchi S."/>
            <person name="Viragh M."/>
            <person name="Drula E."/>
            <person name="Min B."/>
            <person name="Chaduli D."/>
            <person name="Navarro D."/>
            <person name="Favel A."/>
            <person name="Norest M."/>
            <person name="Lesage-Meessen L."/>
            <person name="Balint B."/>
            <person name="Merenyi Z."/>
            <person name="de Eugenio L."/>
            <person name="Morin E."/>
            <person name="Martinez A.T."/>
            <person name="Baldrian P."/>
            <person name="Stursova M."/>
            <person name="Martinez M.J."/>
            <person name="Novotny C."/>
            <person name="Magnuson J.K."/>
            <person name="Spatafora J.W."/>
            <person name="Maurice S."/>
            <person name="Pangilinan J."/>
            <person name="Andreopoulos W."/>
            <person name="LaButti K."/>
            <person name="Hundley H."/>
            <person name="Na H."/>
            <person name="Kuo A."/>
            <person name="Barry K."/>
            <person name="Lipzen A."/>
            <person name="Henrissat B."/>
            <person name="Riley R."/>
            <person name="Ahrendt S."/>
            <person name="Nagy L.G."/>
            <person name="Grigoriev I.V."/>
            <person name="Martin F."/>
            <person name="Rosso M.N."/>
        </authorList>
    </citation>
    <scope>NUCLEOTIDE SEQUENCE [LARGE SCALE GENOMIC DNA]</scope>
    <source>
        <strain evidence="3 4">CIRM-BRFM 1785</strain>
    </source>
</reference>
<dbReference type="InterPro" id="IPR029058">
    <property type="entry name" value="AB_hydrolase_fold"/>
</dbReference>
<dbReference type="EMBL" id="JADCUA010000003">
    <property type="protein sequence ID" value="KAH9841593.1"/>
    <property type="molecule type" value="Genomic_DNA"/>
</dbReference>
<dbReference type="Pfam" id="PF07859">
    <property type="entry name" value="Abhydrolase_3"/>
    <property type="match status" value="1"/>
</dbReference>
<keyword evidence="4" id="KW-1185">Reference proteome</keyword>
<evidence type="ECO:0000259" key="2">
    <source>
        <dbReference type="Pfam" id="PF07859"/>
    </source>
</evidence>
<dbReference type="GO" id="GO:0016787">
    <property type="term" value="F:hydrolase activity"/>
    <property type="evidence" value="ECO:0007669"/>
    <property type="project" value="UniProtKB-KW"/>
</dbReference>
<dbReference type="InterPro" id="IPR013094">
    <property type="entry name" value="AB_hydrolase_3"/>
</dbReference>